<dbReference type="SMART" id="SM00138">
    <property type="entry name" value="MeTrc"/>
    <property type="match status" value="1"/>
</dbReference>
<gene>
    <name evidence="8" type="ORF">FuraDRAFT_1751</name>
</gene>
<evidence type="ECO:0000256" key="1">
    <source>
        <dbReference type="ARBA" id="ARBA00001541"/>
    </source>
</evidence>
<evidence type="ECO:0000256" key="6">
    <source>
        <dbReference type="PIRSR" id="PIRSR000410-1"/>
    </source>
</evidence>
<organism evidence="8 9">
    <name type="scientific">Pseudogulbenkiania ferrooxidans 2002</name>
    <dbReference type="NCBI Taxonomy" id="279714"/>
    <lineage>
        <taxon>Bacteria</taxon>
        <taxon>Pseudomonadati</taxon>
        <taxon>Pseudomonadota</taxon>
        <taxon>Betaproteobacteria</taxon>
        <taxon>Neisseriales</taxon>
        <taxon>Chromobacteriaceae</taxon>
        <taxon>Pseudogulbenkiania</taxon>
    </lineage>
</organism>
<feature type="binding site" evidence="6">
    <location>
        <begin position="214"/>
        <end position="215"/>
    </location>
    <ligand>
        <name>S-adenosyl-L-methionine</name>
        <dbReference type="ChEBI" id="CHEBI:59789"/>
    </ligand>
</feature>
<evidence type="ECO:0000313" key="8">
    <source>
        <dbReference type="EMBL" id="EEG08991.1"/>
    </source>
</evidence>
<dbReference type="PIRSF" id="PIRSF000410">
    <property type="entry name" value="CheR"/>
    <property type="match status" value="1"/>
</dbReference>
<dbReference type="Pfam" id="PF03705">
    <property type="entry name" value="CheR_N"/>
    <property type="match status" value="1"/>
</dbReference>
<dbReference type="PANTHER" id="PTHR24422">
    <property type="entry name" value="CHEMOTAXIS PROTEIN METHYLTRANSFERASE"/>
    <property type="match status" value="1"/>
</dbReference>
<dbReference type="Gene3D" id="3.40.50.150">
    <property type="entry name" value="Vaccinia Virus protein VP39"/>
    <property type="match status" value="1"/>
</dbReference>
<feature type="domain" description="CheR-type methyltransferase" evidence="7">
    <location>
        <begin position="1"/>
        <end position="261"/>
    </location>
</feature>
<feature type="binding site" evidence="6">
    <location>
        <position position="82"/>
    </location>
    <ligand>
        <name>S-adenosyl-L-methionine</name>
        <dbReference type="ChEBI" id="CHEBI:59789"/>
    </ligand>
</feature>
<evidence type="ECO:0000256" key="5">
    <source>
        <dbReference type="PIRNR" id="PIRNR000410"/>
    </source>
</evidence>
<dbReference type="InterPro" id="IPR000780">
    <property type="entry name" value="CheR_MeTrfase"/>
</dbReference>
<dbReference type="InterPro" id="IPR022642">
    <property type="entry name" value="CheR_C"/>
</dbReference>
<dbReference type="SUPFAM" id="SSF47757">
    <property type="entry name" value="Chemotaxis receptor methyltransferase CheR, N-terminal domain"/>
    <property type="match status" value="1"/>
</dbReference>
<dbReference type="InterPro" id="IPR026024">
    <property type="entry name" value="Chemotaxis_MeTrfase_CheR"/>
</dbReference>
<name>B9Z338_9NEIS</name>
<dbReference type="EC" id="2.1.1.80" evidence="5"/>
<dbReference type="eggNOG" id="COG1352">
    <property type="taxonomic scope" value="Bacteria"/>
</dbReference>
<comment type="function">
    <text evidence="5">Methylation of the membrane-bound methyl-accepting chemotaxis proteins (MCP) to form gamma-glutamyl methyl ester residues in MCP.</text>
</comment>
<dbReference type="InterPro" id="IPR036804">
    <property type="entry name" value="CheR_N_sf"/>
</dbReference>
<proteinExistence type="predicted"/>
<dbReference type="InterPro" id="IPR022641">
    <property type="entry name" value="CheR_N"/>
</dbReference>
<keyword evidence="2 5" id="KW-0489">Methyltransferase</keyword>
<keyword evidence="9" id="KW-1185">Reference proteome</keyword>
<evidence type="ECO:0000259" key="7">
    <source>
        <dbReference type="PROSITE" id="PS50123"/>
    </source>
</evidence>
<comment type="catalytic activity">
    <reaction evidence="1 5">
        <text>L-glutamyl-[protein] + S-adenosyl-L-methionine = [protein]-L-glutamate 5-O-methyl ester + S-adenosyl-L-homocysteine</text>
        <dbReference type="Rhea" id="RHEA:24452"/>
        <dbReference type="Rhea" id="RHEA-COMP:10208"/>
        <dbReference type="Rhea" id="RHEA-COMP:10311"/>
        <dbReference type="ChEBI" id="CHEBI:29973"/>
        <dbReference type="ChEBI" id="CHEBI:57856"/>
        <dbReference type="ChEBI" id="CHEBI:59789"/>
        <dbReference type="ChEBI" id="CHEBI:82795"/>
        <dbReference type="EC" id="2.1.1.80"/>
    </reaction>
</comment>
<dbReference type="GO" id="GO:0032259">
    <property type="term" value="P:methylation"/>
    <property type="evidence" value="ECO:0007669"/>
    <property type="project" value="UniProtKB-KW"/>
</dbReference>
<dbReference type="Proteomes" id="UP000003165">
    <property type="component" value="Unassembled WGS sequence"/>
</dbReference>
<feature type="binding site" evidence="6">
    <location>
        <position position="78"/>
    </location>
    <ligand>
        <name>S-adenosyl-L-methionine</name>
        <dbReference type="ChEBI" id="CHEBI:59789"/>
    </ligand>
</feature>
<reference evidence="8 9" key="1">
    <citation type="submission" date="2009-02" db="EMBL/GenBank/DDBJ databases">
        <title>Sequencing of the draft genome and assembly of Lutiella nitroferrum 2002.</title>
        <authorList>
            <consortium name="US DOE Joint Genome Institute (JGI-PGF)"/>
            <person name="Lucas S."/>
            <person name="Copeland A."/>
            <person name="Lapidus A."/>
            <person name="Glavina del Rio T."/>
            <person name="Tice H."/>
            <person name="Bruce D."/>
            <person name="Goodwin L."/>
            <person name="Pitluck S."/>
            <person name="Larimer F."/>
            <person name="Land M.L."/>
            <person name="Hauser L."/>
            <person name="Coates J.D."/>
        </authorList>
    </citation>
    <scope>NUCLEOTIDE SEQUENCE [LARGE SCALE GENOMIC DNA]</scope>
    <source>
        <strain evidence="8 9">2002</strain>
    </source>
</reference>
<evidence type="ECO:0000256" key="3">
    <source>
        <dbReference type="ARBA" id="ARBA00022679"/>
    </source>
</evidence>
<dbReference type="EMBL" id="ACIS01000004">
    <property type="protein sequence ID" value="EEG08991.1"/>
    <property type="molecule type" value="Genomic_DNA"/>
</dbReference>
<feature type="binding site" evidence="6">
    <location>
        <position position="114"/>
    </location>
    <ligand>
        <name>S-adenosyl-L-methionine</name>
        <dbReference type="ChEBI" id="CHEBI:59789"/>
    </ligand>
</feature>
<dbReference type="PANTHER" id="PTHR24422:SF26">
    <property type="entry name" value="CHEMOTAXIS PROTEIN METHYLTRANSFERASE"/>
    <property type="match status" value="1"/>
</dbReference>
<dbReference type="InterPro" id="IPR050903">
    <property type="entry name" value="Bact_Chemotaxis_MeTrfase"/>
</dbReference>
<evidence type="ECO:0000313" key="9">
    <source>
        <dbReference type="Proteomes" id="UP000003165"/>
    </source>
</evidence>
<dbReference type="PRINTS" id="PR00996">
    <property type="entry name" value="CHERMTFRASE"/>
</dbReference>
<dbReference type="AlphaFoldDB" id="B9Z338"/>
<feature type="binding site" evidence="6">
    <location>
        <begin position="196"/>
        <end position="197"/>
    </location>
    <ligand>
        <name>S-adenosyl-L-methionine</name>
        <dbReference type="ChEBI" id="CHEBI:59789"/>
    </ligand>
</feature>
<dbReference type="Gene3D" id="1.10.155.10">
    <property type="entry name" value="Chemotaxis receptor methyltransferase CheR, N-terminal domain"/>
    <property type="match status" value="1"/>
</dbReference>
<dbReference type="InterPro" id="IPR029063">
    <property type="entry name" value="SAM-dependent_MTases_sf"/>
</dbReference>
<accession>B9Z338</accession>
<keyword evidence="3 5" id="KW-0808">Transferase</keyword>
<dbReference type="PROSITE" id="PS50123">
    <property type="entry name" value="CHER"/>
    <property type="match status" value="1"/>
</dbReference>
<sequence length="272" mass="30580">MDNPPLSDHEFALFQRLIHRLAGINLTIGKKVLLAGRLAKRLRHHGLSHFDEYYRLLASGEHPAEVQLMVDLLTTHETCFFREAAHFDFLHDFAVSRSGTAFRVWSGACSSGEEPYSIAMVLAETLGLSAPWEIVASDISLPTLEQAKHGHYPIERAKNIPDELLKTYCLKGVGSQTGTFLIGQALRERVRFCQLNLAALGANSIGQFDIIFLRNVMIYFDSDTKRSVVAKMLPHLKRDGMFIVGHSETLNGVTDELVSLRPTRYCRPECKR</sequence>
<feature type="binding site" evidence="6">
    <location>
        <position position="138"/>
    </location>
    <ligand>
        <name>S-adenosyl-L-methionine</name>
        <dbReference type="ChEBI" id="CHEBI:59789"/>
    </ligand>
</feature>
<dbReference type="Pfam" id="PF01739">
    <property type="entry name" value="CheR"/>
    <property type="match status" value="1"/>
</dbReference>
<dbReference type="SUPFAM" id="SSF53335">
    <property type="entry name" value="S-adenosyl-L-methionine-dependent methyltransferases"/>
    <property type="match status" value="1"/>
</dbReference>
<protein>
    <recommendedName>
        <fullName evidence="5">Chemotaxis protein methyltransferase</fullName>
        <ecNumber evidence="5">2.1.1.80</ecNumber>
    </recommendedName>
</protein>
<evidence type="ECO:0000256" key="2">
    <source>
        <dbReference type="ARBA" id="ARBA00022603"/>
    </source>
</evidence>
<dbReference type="GO" id="GO:0008983">
    <property type="term" value="F:protein-glutamate O-methyltransferase activity"/>
    <property type="evidence" value="ECO:0007669"/>
    <property type="project" value="UniProtKB-EC"/>
</dbReference>
<keyword evidence="4 5" id="KW-0949">S-adenosyl-L-methionine</keyword>
<evidence type="ECO:0000256" key="4">
    <source>
        <dbReference type="ARBA" id="ARBA00022691"/>
    </source>
</evidence>
<comment type="caution">
    <text evidence="8">The sequence shown here is derived from an EMBL/GenBank/DDBJ whole genome shotgun (WGS) entry which is preliminary data.</text>
</comment>